<keyword evidence="6 8" id="KW-0067">ATP-binding</keyword>
<feature type="compositionally biased region" description="Low complexity" evidence="9">
    <location>
        <begin position="408"/>
        <end position="422"/>
    </location>
</feature>
<feature type="domain" description="Protein kinase" evidence="10">
    <location>
        <begin position="29"/>
        <end position="359"/>
    </location>
</feature>
<reference evidence="11 12" key="1">
    <citation type="submission" date="2024-01" db="EMBL/GenBank/DDBJ databases">
        <title>The genomes of 5 underutilized Papilionoideae crops provide insights into root nodulation and disease resistance.</title>
        <authorList>
            <person name="Yuan L."/>
        </authorList>
    </citation>
    <scope>NUCLEOTIDE SEQUENCE [LARGE SCALE GENOMIC DNA]</scope>
    <source>
        <strain evidence="11">LY-2023</strain>
        <tissue evidence="11">Leaf</tissue>
    </source>
</reference>
<comment type="function">
    <text evidence="7">CIPK serine-threonine protein kinases interact with CBL proteins. Binding of a CBL protein to the regulatory NAF domain of CIPK protein lead to the activation of the kinase in a calcium-dependent manner.</text>
</comment>
<evidence type="ECO:0000256" key="4">
    <source>
        <dbReference type="ARBA" id="ARBA00022741"/>
    </source>
</evidence>
<dbReference type="PANTHER" id="PTHR43895:SF123">
    <property type="entry name" value="NON-SPECIFIC SERINE_THREONINE PROTEIN KINASE"/>
    <property type="match status" value="1"/>
</dbReference>
<dbReference type="AlphaFoldDB" id="A0AAN9KKH3"/>
<evidence type="ECO:0000313" key="12">
    <source>
        <dbReference type="Proteomes" id="UP001359559"/>
    </source>
</evidence>
<comment type="similarity">
    <text evidence="1">Belongs to the protein kinase superfamily. CAMK Ser/Thr protein kinase family. SNF1 subfamily.</text>
</comment>
<dbReference type="InterPro" id="IPR011009">
    <property type="entry name" value="Kinase-like_dom_sf"/>
</dbReference>
<dbReference type="InterPro" id="IPR017441">
    <property type="entry name" value="Protein_kinase_ATP_BS"/>
</dbReference>
<dbReference type="PROSITE" id="PS00107">
    <property type="entry name" value="PROTEIN_KINASE_ATP"/>
    <property type="match status" value="1"/>
</dbReference>
<gene>
    <name evidence="11" type="ORF">RJT34_03820</name>
</gene>
<evidence type="ECO:0000256" key="7">
    <source>
        <dbReference type="ARBA" id="ARBA00058225"/>
    </source>
</evidence>
<keyword evidence="5" id="KW-0418">Kinase</keyword>
<evidence type="ECO:0000256" key="2">
    <source>
        <dbReference type="ARBA" id="ARBA00022527"/>
    </source>
</evidence>
<dbReference type="InterPro" id="IPR008271">
    <property type="entry name" value="Ser/Thr_kinase_AS"/>
</dbReference>
<dbReference type="PROSITE" id="PS00108">
    <property type="entry name" value="PROTEIN_KINASE_ST"/>
    <property type="match status" value="1"/>
</dbReference>
<evidence type="ECO:0000256" key="8">
    <source>
        <dbReference type="PROSITE-ProRule" id="PRU10141"/>
    </source>
</evidence>
<feature type="region of interest" description="Disordered" evidence="9">
    <location>
        <begin position="1"/>
        <end position="23"/>
    </location>
</feature>
<keyword evidence="3" id="KW-0808">Transferase</keyword>
<proteinExistence type="inferred from homology"/>
<evidence type="ECO:0000256" key="5">
    <source>
        <dbReference type="ARBA" id="ARBA00022777"/>
    </source>
</evidence>
<dbReference type="Proteomes" id="UP001359559">
    <property type="component" value="Unassembled WGS sequence"/>
</dbReference>
<feature type="region of interest" description="Disordered" evidence="9">
    <location>
        <begin position="343"/>
        <end position="425"/>
    </location>
</feature>
<dbReference type="EMBL" id="JAYKXN010000001">
    <property type="protein sequence ID" value="KAK7319107.1"/>
    <property type="molecule type" value="Genomic_DNA"/>
</dbReference>
<dbReference type="PROSITE" id="PS50011">
    <property type="entry name" value="PROTEIN_KINASE_DOM"/>
    <property type="match status" value="1"/>
</dbReference>
<dbReference type="SMART" id="SM00220">
    <property type="entry name" value="S_TKc"/>
    <property type="match status" value="1"/>
</dbReference>
<sequence length="534" mass="59012">MARRSSSRGDGGGGGGTNTDRSFTRVGDYELGAVLGQGHSAVVRNARHIPTLGSFAIKILDKKTVMRFQESRVRILREITAMSKIRRHPNIVTLHEVMATQTNIYMVLELVTGGELFDSILKHEGPINEAEGRKYFHQLITAVDYCHSRGIFHRDLKPENLLLTDDGRLKVADFGFSALSHHVREDGRLHTRCGTPHYTAPERITMSQIFEDPWFKIGYEPPKFSHDISESLQQSESDGVVKRETRFMSTKPPDVINLRMMDAAASMGVNLLRIKDTKPGRKGCLTIDTEVLEVDHPFEDPEPSPFSMVELRLASGDTLEFHSFYKEFRTELKDIIYLEEPMEPETDGASTSVPTNVAGTSSGTNRASTSVPPNPAGTSAPTKTNVSGTSSGKSPAGTSAPTPKNVAGTSSGTNPGSTSVPTNPAGKFKIFSYPNENVKNEEALTYQDASILHLPYLKSDHRPLLLRFKSDSQASNHRRPFRENYRKAISRFLDLSSKENMKSGKDLKELIGNLLLEILSILSSKKKPSEILVA</sequence>
<feature type="compositionally biased region" description="Polar residues" evidence="9">
    <location>
        <begin position="348"/>
        <end position="402"/>
    </location>
</feature>
<keyword evidence="4 8" id="KW-0547">Nucleotide-binding</keyword>
<dbReference type="Gene3D" id="1.10.510.10">
    <property type="entry name" value="Transferase(Phosphotransferase) domain 1"/>
    <property type="match status" value="1"/>
</dbReference>
<protein>
    <recommendedName>
        <fullName evidence="10">Protein kinase domain-containing protein</fullName>
    </recommendedName>
</protein>
<comment type="caution">
    <text evidence="11">The sequence shown here is derived from an EMBL/GenBank/DDBJ whole genome shotgun (WGS) entry which is preliminary data.</text>
</comment>
<dbReference type="GO" id="GO:0007165">
    <property type="term" value="P:signal transduction"/>
    <property type="evidence" value="ECO:0007669"/>
    <property type="project" value="TreeGrafter"/>
</dbReference>
<dbReference type="Pfam" id="PF00069">
    <property type="entry name" value="Pkinase"/>
    <property type="match status" value="1"/>
</dbReference>
<name>A0AAN9KKH3_CLITE</name>
<dbReference type="PANTHER" id="PTHR43895">
    <property type="entry name" value="CALCIUM/CALMODULIN-DEPENDENT PROTEIN KINASE KINASE-RELATED"/>
    <property type="match status" value="1"/>
</dbReference>
<accession>A0AAN9KKH3</accession>
<evidence type="ECO:0000259" key="10">
    <source>
        <dbReference type="PROSITE" id="PS50011"/>
    </source>
</evidence>
<keyword evidence="12" id="KW-1185">Reference proteome</keyword>
<evidence type="ECO:0000256" key="6">
    <source>
        <dbReference type="ARBA" id="ARBA00022840"/>
    </source>
</evidence>
<feature type="binding site" evidence="8">
    <location>
        <position position="58"/>
    </location>
    <ligand>
        <name>ATP</name>
        <dbReference type="ChEBI" id="CHEBI:30616"/>
    </ligand>
</feature>
<evidence type="ECO:0000256" key="3">
    <source>
        <dbReference type="ARBA" id="ARBA00022679"/>
    </source>
</evidence>
<evidence type="ECO:0000256" key="9">
    <source>
        <dbReference type="SAM" id="MobiDB-lite"/>
    </source>
</evidence>
<dbReference type="SUPFAM" id="SSF56112">
    <property type="entry name" value="Protein kinase-like (PK-like)"/>
    <property type="match status" value="1"/>
</dbReference>
<keyword evidence="2" id="KW-0723">Serine/threonine-protein kinase</keyword>
<dbReference type="InterPro" id="IPR000719">
    <property type="entry name" value="Prot_kinase_dom"/>
</dbReference>
<dbReference type="CDD" id="cd12195">
    <property type="entry name" value="CIPK_C"/>
    <property type="match status" value="1"/>
</dbReference>
<dbReference type="GO" id="GO:0004674">
    <property type="term" value="F:protein serine/threonine kinase activity"/>
    <property type="evidence" value="ECO:0007669"/>
    <property type="project" value="UniProtKB-KW"/>
</dbReference>
<dbReference type="FunFam" id="1.10.510.10:FF:000571">
    <property type="entry name" value="Maternal embryonic leucine zipper kinase"/>
    <property type="match status" value="1"/>
</dbReference>
<evidence type="ECO:0000313" key="11">
    <source>
        <dbReference type="EMBL" id="KAK7319107.1"/>
    </source>
</evidence>
<organism evidence="11 12">
    <name type="scientific">Clitoria ternatea</name>
    <name type="common">Butterfly pea</name>
    <dbReference type="NCBI Taxonomy" id="43366"/>
    <lineage>
        <taxon>Eukaryota</taxon>
        <taxon>Viridiplantae</taxon>
        <taxon>Streptophyta</taxon>
        <taxon>Embryophyta</taxon>
        <taxon>Tracheophyta</taxon>
        <taxon>Spermatophyta</taxon>
        <taxon>Magnoliopsida</taxon>
        <taxon>eudicotyledons</taxon>
        <taxon>Gunneridae</taxon>
        <taxon>Pentapetalae</taxon>
        <taxon>rosids</taxon>
        <taxon>fabids</taxon>
        <taxon>Fabales</taxon>
        <taxon>Fabaceae</taxon>
        <taxon>Papilionoideae</taxon>
        <taxon>50 kb inversion clade</taxon>
        <taxon>NPAAA clade</taxon>
        <taxon>indigoferoid/millettioid clade</taxon>
        <taxon>Phaseoleae</taxon>
        <taxon>Clitoria</taxon>
    </lineage>
</organism>
<evidence type="ECO:0000256" key="1">
    <source>
        <dbReference type="ARBA" id="ARBA00006234"/>
    </source>
</evidence>
<dbReference type="GO" id="GO:0005524">
    <property type="term" value="F:ATP binding"/>
    <property type="evidence" value="ECO:0007669"/>
    <property type="project" value="UniProtKB-UniRule"/>
</dbReference>
<dbReference type="Gene3D" id="3.30.310.80">
    <property type="entry name" value="Kinase associated domain 1, KA1"/>
    <property type="match status" value="1"/>
</dbReference>